<protein>
    <recommendedName>
        <fullName evidence="3">Clp R domain-containing protein</fullName>
    </recommendedName>
</protein>
<organism evidence="1 2">
    <name type="scientific">Tengunoibacter tsumagoiensis</name>
    <dbReference type="NCBI Taxonomy" id="2014871"/>
    <lineage>
        <taxon>Bacteria</taxon>
        <taxon>Bacillati</taxon>
        <taxon>Chloroflexota</taxon>
        <taxon>Ktedonobacteria</taxon>
        <taxon>Ktedonobacterales</taxon>
        <taxon>Dictyobacteraceae</taxon>
        <taxon>Tengunoibacter</taxon>
    </lineage>
</organism>
<name>A0A402A8Z5_9CHLR</name>
<evidence type="ECO:0008006" key="3">
    <source>
        <dbReference type="Google" id="ProtNLM"/>
    </source>
</evidence>
<proteinExistence type="predicted"/>
<evidence type="ECO:0000313" key="1">
    <source>
        <dbReference type="EMBL" id="GCE15654.1"/>
    </source>
</evidence>
<reference evidence="2" key="1">
    <citation type="submission" date="2018-12" db="EMBL/GenBank/DDBJ databases">
        <title>Tengunoibacter tsumagoiensis gen. nov., sp. nov., Dictyobacter kobayashii sp. nov., D. alpinus sp. nov., and D. joshuensis sp. nov. and description of Dictyobacteraceae fam. nov. within the order Ktedonobacterales isolated from Tengu-no-mugimeshi.</title>
        <authorList>
            <person name="Wang C.M."/>
            <person name="Zheng Y."/>
            <person name="Sakai Y."/>
            <person name="Toyoda A."/>
            <person name="Minakuchi Y."/>
            <person name="Abe K."/>
            <person name="Yokota A."/>
            <person name="Yabe S."/>
        </authorList>
    </citation>
    <scope>NUCLEOTIDE SEQUENCE [LARGE SCALE GENOMIC DNA]</scope>
    <source>
        <strain evidence="2">Uno3</strain>
    </source>
</reference>
<keyword evidence="2" id="KW-1185">Reference proteome</keyword>
<comment type="caution">
    <text evidence="1">The sequence shown here is derived from an EMBL/GenBank/DDBJ whole genome shotgun (WGS) entry which is preliminary data.</text>
</comment>
<dbReference type="EMBL" id="BIFR01000002">
    <property type="protein sequence ID" value="GCE15654.1"/>
    <property type="molecule type" value="Genomic_DNA"/>
</dbReference>
<dbReference type="AlphaFoldDB" id="A0A402A8Z5"/>
<sequence>MLPIPGTFHLRGTFQFKRLDDDGEEKDRTPQLADPAFDREIRVHLTRFAVHSMRRAQLKVKKWHHAVLTPTHLLLGILEGAGSYSLLPNDLETNILIQAVEATLSLGQESEVAVIPVSENVLSVITAAKREAHERGIDVICRGYQWVGCGPLFLGLLREGDTAAYGKVLTHYGLTYDSMRTSLPWATFFT</sequence>
<accession>A0A402A8Z5</accession>
<dbReference type="Gene3D" id="1.10.1780.10">
    <property type="entry name" value="Clp, N-terminal domain"/>
    <property type="match status" value="1"/>
</dbReference>
<gene>
    <name evidence="1" type="ORF">KTT_55130</name>
</gene>
<evidence type="ECO:0000313" key="2">
    <source>
        <dbReference type="Proteomes" id="UP000287352"/>
    </source>
</evidence>
<dbReference type="SUPFAM" id="SSF81923">
    <property type="entry name" value="Double Clp-N motif"/>
    <property type="match status" value="1"/>
</dbReference>
<dbReference type="Proteomes" id="UP000287352">
    <property type="component" value="Unassembled WGS sequence"/>
</dbReference>
<dbReference type="InterPro" id="IPR036628">
    <property type="entry name" value="Clp_N_dom_sf"/>
</dbReference>